<keyword evidence="8 10" id="KW-0131">Cell cycle</keyword>
<dbReference type="Proteomes" id="UP000595140">
    <property type="component" value="Unassembled WGS sequence"/>
</dbReference>
<evidence type="ECO:0000256" key="3">
    <source>
        <dbReference type="ARBA" id="ARBA00022723"/>
    </source>
</evidence>
<evidence type="ECO:0000256" key="9">
    <source>
        <dbReference type="PROSITE-ProRule" id="PRU00175"/>
    </source>
</evidence>
<evidence type="ECO:0000256" key="7">
    <source>
        <dbReference type="ARBA" id="ARBA00023242"/>
    </source>
</evidence>
<feature type="domain" description="RING-type" evidence="13">
    <location>
        <begin position="657"/>
        <end position="701"/>
    </location>
</feature>
<comment type="subcellular location">
    <subcellularLocation>
        <location evidence="1 10">Nucleus</location>
    </subcellularLocation>
</comment>
<dbReference type="PROSITE" id="PS50016">
    <property type="entry name" value="ZF_PHD_2"/>
    <property type="match status" value="1"/>
</dbReference>
<dbReference type="Gene3D" id="1.25.10.10">
    <property type="entry name" value="Leucine-rich Repeat Variant"/>
    <property type="match status" value="1"/>
</dbReference>
<proteinExistence type="inferred from homology"/>
<evidence type="ECO:0000313" key="15">
    <source>
        <dbReference type="Proteomes" id="UP000595140"/>
    </source>
</evidence>
<dbReference type="GO" id="GO:0010468">
    <property type="term" value="P:regulation of gene expression"/>
    <property type="evidence" value="ECO:0007669"/>
    <property type="project" value="InterPro"/>
</dbReference>
<dbReference type="PROSITE" id="PS50089">
    <property type="entry name" value="ZF_RING_2"/>
    <property type="match status" value="1"/>
</dbReference>
<dbReference type="InterPro" id="IPR001841">
    <property type="entry name" value="Znf_RING"/>
</dbReference>
<evidence type="ECO:0000256" key="5">
    <source>
        <dbReference type="ARBA" id="ARBA00022771"/>
    </source>
</evidence>
<keyword evidence="3" id="KW-0479">Metal-binding</keyword>
<dbReference type="PROSITE" id="PS01359">
    <property type="entry name" value="ZF_PHD_1"/>
    <property type="match status" value="1"/>
</dbReference>
<feature type="region of interest" description="Disordered" evidence="11">
    <location>
        <begin position="1731"/>
        <end position="1791"/>
    </location>
</feature>
<organism evidence="14 15">
    <name type="scientific">Cuscuta campestris</name>
    <dbReference type="NCBI Taxonomy" id="132261"/>
    <lineage>
        <taxon>Eukaryota</taxon>
        <taxon>Viridiplantae</taxon>
        <taxon>Streptophyta</taxon>
        <taxon>Embryophyta</taxon>
        <taxon>Tracheophyta</taxon>
        <taxon>Spermatophyta</taxon>
        <taxon>Magnoliopsida</taxon>
        <taxon>eudicotyledons</taxon>
        <taxon>Gunneridae</taxon>
        <taxon>Pentapetalae</taxon>
        <taxon>asterids</taxon>
        <taxon>lamiids</taxon>
        <taxon>Solanales</taxon>
        <taxon>Convolvulaceae</taxon>
        <taxon>Cuscuteae</taxon>
        <taxon>Cuscuta</taxon>
        <taxon>Cuscuta subgen. Grammica</taxon>
        <taxon>Cuscuta sect. Cleistogrammica</taxon>
    </lineage>
</organism>
<keyword evidence="5 9" id="KW-0863">Zinc-finger</keyword>
<accession>A0A484LTU0</accession>
<keyword evidence="6" id="KW-0862">Zinc</keyword>
<evidence type="ECO:0000256" key="2">
    <source>
        <dbReference type="ARBA" id="ARBA00009252"/>
    </source>
</evidence>
<comment type="similarity">
    <text evidence="2 10">Belongs to the SCC2/Nipped-B family.</text>
</comment>
<dbReference type="CDD" id="cd23958">
    <property type="entry name" value="SCC2"/>
    <property type="match status" value="1"/>
</dbReference>
<gene>
    <name evidence="14" type="ORF">CCAM_LOCUS21355</name>
</gene>
<evidence type="ECO:0000313" key="14">
    <source>
        <dbReference type="EMBL" id="VFQ79579.1"/>
    </source>
</evidence>
<dbReference type="InterPro" id="IPR019787">
    <property type="entry name" value="Znf_PHD-finger"/>
</dbReference>
<dbReference type="EMBL" id="OOIL02001979">
    <property type="protein sequence ID" value="VFQ79579.1"/>
    <property type="molecule type" value="Genomic_DNA"/>
</dbReference>
<dbReference type="Pfam" id="PF00628">
    <property type="entry name" value="PHD"/>
    <property type="match status" value="1"/>
</dbReference>
<evidence type="ECO:0000256" key="1">
    <source>
        <dbReference type="ARBA" id="ARBA00004123"/>
    </source>
</evidence>
<evidence type="ECO:0000256" key="6">
    <source>
        <dbReference type="ARBA" id="ARBA00022833"/>
    </source>
</evidence>
<evidence type="ECO:0000256" key="10">
    <source>
        <dbReference type="RuleBase" id="RU364107"/>
    </source>
</evidence>
<dbReference type="Gene3D" id="3.30.40.10">
    <property type="entry name" value="Zinc/RING finger domain, C3HC4 (zinc finger)"/>
    <property type="match status" value="1"/>
</dbReference>
<evidence type="ECO:0000259" key="12">
    <source>
        <dbReference type="PROSITE" id="PS50016"/>
    </source>
</evidence>
<dbReference type="PANTHER" id="PTHR21704:SF18">
    <property type="entry name" value="NIPPED-B-LIKE PROTEIN"/>
    <property type="match status" value="1"/>
</dbReference>
<dbReference type="PANTHER" id="PTHR21704">
    <property type="entry name" value="NIPPED-B-LIKE PROTEIN DELANGIN SCC2-RELATED"/>
    <property type="match status" value="1"/>
</dbReference>
<keyword evidence="4 10" id="KW-0677">Repeat</keyword>
<dbReference type="InterPro" id="IPR016024">
    <property type="entry name" value="ARM-type_fold"/>
</dbReference>
<feature type="compositionally biased region" description="Acidic residues" evidence="11">
    <location>
        <begin position="1757"/>
        <end position="1768"/>
    </location>
</feature>
<sequence length="1791" mass="201307">MSRPSTSGGGGGGCIPRGISLSNTVHSEVASCLPLPSLPVCCGAVEQELRLSSEQSESRSLNRSEVLNQASRIADLLRNTDVSYLNLRADVAPQQCGFIGNVDLYDAVLRCDSEAFDFRVPGSNEPASVHKSTDVRPFESRPIFEHPHRDFSETNYYQHGYVHNDAITSSRKLRGKKRANDDVLMPSSSNQDSVVTGFHKMLEDFCGKAAINDDDDDRDEAEWIPLSIADLRGLVNEIVTVRSKKVLNLIQVDILVTTLKVLDQQIHRAEGLSINECEHPDSETVTSIYSALESVHASLAIMAYSGMPKQLYKEEIIERILEFSRHQVIDVMLASDPVYRALHKPVENGAFEGEDDEEVYDEFGSAYKKKRFARNVKIKKSASNKASSAVNKILQKLCVVLGFLKELCSIERLSDSCILQLVKTCFTTFSVDNIHLLQLKAISLISEIFYTYTEHRGYMMDEILQVLLKLPSTKRIPRTYLLPDEENRQIQIVTALLLQLVHSSSNLPEVLKQTLSNISLEVALDASCPTTCYESVTEACCLFWSRVLQRLTNSKSQEASELKMVIENIVMDLLITLNLPEYPASALLLEVLCVLLLQNAGLKSKDVSIRSMAIDLLGTVAARMKQDAVLVQKETFWIVKELISGDLSDHSFPRDACSVCLDTRNDKIMVVCSACERIFHVDCIGGRRHELPTRNFHCQLCLSKKQLLALKSHCESQGIDSRKNKHESEKPSKSSNSITNLETIQQLLLTYLQDAESGDDSHLFTRWFYLCLWYKDDPGSQEKFYLYLSKLKSKAILRDSGSFSSFLTRDSVKKITLALGQKSSFSRGFEKILQLLLVSLRENSPVIRAKALRAVSIIVEADPEVLCDKLVQTAVEGRFCDSAISVREAALELVGRYIASHPDVGFKYFLKIAERVKDTGVSVRKRAIKIIRDMCTSNSNFSEFPNACIEIISRVNDDESSVQDLVCKTFYDFWFDESSASHGQYFGDGSSVPIEVSKKTEQIVDMMRRMPTHHPLVTVIKRNLALDFFPQSAKAAGINPVSLASVRRRCELMCMCLLEKILQVAEMNYGGEARMLPYMLLLHAFCVVDPTLCAPSSDPSRFVVTLQPYLKSQADNRVAAQLLESILFVIDCIFPFLRKLPQSVIEELEQDLKYMIVRHSFLTVVHACIKCLCSVCKVGGKGASVIEYLVDLFYRRLDTLGFCLDNKQQCQQVGRSLFCLGLLIRYGSTLLSTSQQASDKNIDLTRSLDVFKKYLQAEDYGIKVRSLQALGYVLIARPDFMLRDDVENILEATLSASTDTHLKMQSLQNMYEYLLDAESQMGINETGGSEANNSTDSRHCVPVAAGAGDTNICGGIVQFYWDKILGRSLDANEQVRQSALKIMEIVLRQGLVHPITCVPYLIALETDPYEQNSKLAHHMLMTMNEKYPSFFENRLGDGLRMSFQFMQATGGASNRQYAKAQYKVPGNVPPNSDTGSFTLARLGVSRVYKLIRGNRVSRNKFMASVVRKFDTPICDDVVIPFLIYCTEILALLPFTMPDEPLYLIHTINRVIQVRAGNVETNLKVFLHLLQGGELNINEKRNVQKDAARSVLYQTRATVGSEVMEEEFKADQGCEYHVPLDLNDLSSGNPHVVSSVDLQKFQADFLQAGALQLLLRLKRHLKIIYGLNDARCQAYSPNDPPKPGETLSRQSIQFNVSDIRIDPPNTHEEFMRRYQDFKNAMKEDTVDYALYTASIKRKRPPRSTPRKGSRRSGRVGDGDDSDYEDEEDWTGGARRNGVARRGDIMTRQRLQL</sequence>
<dbReference type="InterPro" id="IPR001965">
    <property type="entry name" value="Znf_PHD"/>
</dbReference>
<dbReference type="SUPFAM" id="SSF57903">
    <property type="entry name" value="FYVE/PHD zinc finger"/>
    <property type="match status" value="1"/>
</dbReference>
<dbReference type="Pfam" id="PF12830">
    <property type="entry name" value="Nipped-B_C"/>
    <property type="match status" value="1"/>
</dbReference>
<protein>
    <recommendedName>
        <fullName evidence="10">Sister chromatid cohesion protein</fullName>
    </recommendedName>
</protein>
<dbReference type="InterPro" id="IPR013083">
    <property type="entry name" value="Znf_RING/FYVE/PHD"/>
</dbReference>
<evidence type="ECO:0000256" key="11">
    <source>
        <dbReference type="SAM" id="MobiDB-lite"/>
    </source>
</evidence>
<dbReference type="GO" id="GO:0061775">
    <property type="term" value="F:cohesin loader activity"/>
    <property type="evidence" value="ECO:0007669"/>
    <property type="project" value="InterPro"/>
</dbReference>
<feature type="domain" description="PHD-type" evidence="12">
    <location>
        <begin position="654"/>
        <end position="704"/>
    </location>
</feature>
<evidence type="ECO:0000259" key="13">
    <source>
        <dbReference type="PROSITE" id="PS50089"/>
    </source>
</evidence>
<dbReference type="InterPro" id="IPR019786">
    <property type="entry name" value="Zinc_finger_PHD-type_CS"/>
</dbReference>
<dbReference type="InterPro" id="IPR011011">
    <property type="entry name" value="Znf_FYVE_PHD"/>
</dbReference>
<dbReference type="InterPro" id="IPR033031">
    <property type="entry name" value="Scc2/Nipped-B"/>
</dbReference>
<dbReference type="InterPro" id="IPR024986">
    <property type="entry name" value="Nipped-B_C"/>
</dbReference>
<dbReference type="SMART" id="SM00249">
    <property type="entry name" value="PHD"/>
    <property type="match status" value="1"/>
</dbReference>
<keyword evidence="15" id="KW-1185">Reference proteome</keyword>
<dbReference type="Pfam" id="PF12765">
    <property type="entry name" value="Cohesin_HEAT"/>
    <property type="match status" value="1"/>
</dbReference>
<name>A0A484LTU0_9ASTE</name>
<evidence type="ECO:0000256" key="4">
    <source>
        <dbReference type="ARBA" id="ARBA00022737"/>
    </source>
</evidence>
<dbReference type="SUPFAM" id="SSF48371">
    <property type="entry name" value="ARM repeat"/>
    <property type="match status" value="1"/>
</dbReference>
<evidence type="ECO:0000256" key="8">
    <source>
        <dbReference type="ARBA" id="ARBA00023306"/>
    </source>
</evidence>
<dbReference type="InterPro" id="IPR011989">
    <property type="entry name" value="ARM-like"/>
</dbReference>
<dbReference type="InterPro" id="IPR026003">
    <property type="entry name" value="Cohesin_HEAT"/>
</dbReference>
<feature type="compositionally biased region" description="Basic residues" evidence="11">
    <location>
        <begin position="1734"/>
        <end position="1752"/>
    </location>
</feature>
<dbReference type="GO" id="GO:0071169">
    <property type="term" value="P:establishment of protein localization to chromatin"/>
    <property type="evidence" value="ECO:0007669"/>
    <property type="project" value="TreeGrafter"/>
</dbReference>
<dbReference type="GO" id="GO:0034087">
    <property type="term" value="P:establishment of mitotic sister chromatid cohesion"/>
    <property type="evidence" value="ECO:0007669"/>
    <property type="project" value="TreeGrafter"/>
</dbReference>
<reference evidence="14 15" key="1">
    <citation type="submission" date="2018-04" db="EMBL/GenBank/DDBJ databases">
        <authorList>
            <person name="Vogel A."/>
        </authorList>
    </citation>
    <scope>NUCLEOTIDE SEQUENCE [LARGE SCALE GENOMIC DNA]</scope>
</reference>
<dbReference type="GO" id="GO:0003682">
    <property type="term" value="F:chromatin binding"/>
    <property type="evidence" value="ECO:0007669"/>
    <property type="project" value="TreeGrafter"/>
</dbReference>
<dbReference type="FunFam" id="1.25.10.10:FF:000697">
    <property type="entry name" value="Sister chromatid cohesion protein"/>
    <property type="match status" value="1"/>
</dbReference>
<dbReference type="GO" id="GO:0008270">
    <property type="term" value="F:zinc ion binding"/>
    <property type="evidence" value="ECO:0007669"/>
    <property type="project" value="UniProtKB-KW"/>
</dbReference>
<dbReference type="GO" id="GO:0090694">
    <property type="term" value="C:Scc2-Scc4 cohesin loading complex"/>
    <property type="evidence" value="ECO:0007669"/>
    <property type="project" value="TreeGrafter"/>
</dbReference>
<dbReference type="GO" id="GO:1990414">
    <property type="term" value="P:replication-born double-strand break repair via sister chromatid exchange"/>
    <property type="evidence" value="ECO:0007669"/>
    <property type="project" value="TreeGrafter"/>
</dbReference>
<dbReference type="GO" id="GO:0140588">
    <property type="term" value="P:chromatin looping"/>
    <property type="evidence" value="ECO:0007669"/>
    <property type="project" value="InterPro"/>
</dbReference>
<keyword evidence="7 10" id="KW-0539">Nucleus</keyword>
<dbReference type="OrthoDB" id="418242at2759"/>